<sequence>MTKAIDTKDIFQLLDYIVKGKAGVFILERKLDLLYSWISGYHIGSEQDSYIKNVDQLDDFSKFVQKMNHDEFGNTFGWFGSIRAIYGGDIEGFEKFCELYQEFRKEKNKY</sequence>
<proteinExistence type="predicted"/>
<organism evidence="1 2">
    <name type="scientific">Fulvitalea axinellae</name>
    <dbReference type="NCBI Taxonomy" id="1182444"/>
    <lineage>
        <taxon>Bacteria</taxon>
        <taxon>Pseudomonadati</taxon>
        <taxon>Bacteroidota</taxon>
        <taxon>Cytophagia</taxon>
        <taxon>Cytophagales</taxon>
        <taxon>Persicobacteraceae</taxon>
        <taxon>Fulvitalea</taxon>
    </lineage>
</organism>
<accession>A0AAU9CIV7</accession>
<evidence type="ECO:0000313" key="2">
    <source>
        <dbReference type="Proteomes" id="UP001348817"/>
    </source>
</evidence>
<name>A0AAU9CIV7_9BACT</name>
<dbReference type="KEGG" id="fax:FUAX_44830"/>
<protein>
    <submittedName>
        <fullName evidence="1">Uncharacterized protein</fullName>
    </submittedName>
</protein>
<dbReference type="RefSeq" id="WP_338395422.1">
    <property type="nucleotide sequence ID" value="NZ_AP025317.1"/>
</dbReference>
<dbReference type="Proteomes" id="UP001348817">
    <property type="component" value="Plasmid pFA3"/>
</dbReference>
<gene>
    <name evidence="1" type="ORF">FUAX_44830</name>
</gene>
<keyword evidence="1" id="KW-0614">Plasmid</keyword>
<evidence type="ECO:0000313" key="1">
    <source>
        <dbReference type="EMBL" id="BDD12051.1"/>
    </source>
</evidence>
<dbReference type="EMBL" id="AP025317">
    <property type="protein sequence ID" value="BDD12051.1"/>
    <property type="molecule type" value="Genomic_DNA"/>
</dbReference>
<keyword evidence="2" id="KW-1185">Reference proteome</keyword>
<dbReference type="AlphaFoldDB" id="A0AAU9CIV7"/>
<reference evidence="1 2" key="1">
    <citation type="submission" date="2021-12" db="EMBL/GenBank/DDBJ databases">
        <title>Genome sequencing of bacteria with rrn-lacking chromosome and rrn-plasmid.</title>
        <authorList>
            <person name="Anda M."/>
            <person name="Iwasaki W."/>
        </authorList>
    </citation>
    <scope>NUCLEOTIDE SEQUENCE [LARGE SCALE GENOMIC DNA]</scope>
    <source>
        <strain evidence="1 2">DSM 100852</strain>
        <plasmid evidence="1 2">pFA3</plasmid>
    </source>
</reference>
<geneLocation type="plasmid" evidence="1 2">
    <name>pFA3</name>
</geneLocation>